<feature type="signal peptide" evidence="1">
    <location>
        <begin position="1"/>
        <end position="19"/>
    </location>
</feature>
<organism evidence="2 3">
    <name type="scientific">Blastopirellula marina</name>
    <dbReference type="NCBI Taxonomy" id="124"/>
    <lineage>
        <taxon>Bacteria</taxon>
        <taxon>Pseudomonadati</taxon>
        <taxon>Planctomycetota</taxon>
        <taxon>Planctomycetia</taxon>
        <taxon>Pirellulales</taxon>
        <taxon>Pirellulaceae</taxon>
        <taxon>Blastopirellula</taxon>
    </lineage>
</organism>
<evidence type="ECO:0000313" key="3">
    <source>
        <dbReference type="Proteomes" id="UP000239388"/>
    </source>
</evidence>
<evidence type="ECO:0000313" key="2">
    <source>
        <dbReference type="EMBL" id="PQO31651.1"/>
    </source>
</evidence>
<dbReference type="Proteomes" id="UP000239388">
    <property type="component" value="Unassembled WGS sequence"/>
</dbReference>
<reference evidence="2 3" key="1">
    <citation type="submission" date="2018-02" db="EMBL/GenBank/DDBJ databases">
        <title>Comparative genomes isolates from brazilian mangrove.</title>
        <authorList>
            <person name="Araujo J.E."/>
            <person name="Taketani R.G."/>
            <person name="Silva M.C.P."/>
            <person name="Loureco M.V."/>
            <person name="Andreote F.D."/>
        </authorList>
    </citation>
    <scope>NUCLEOTIDE SEQUENCE [LARGE SCALE GENOMIC DNA]</scope>
    <source>
        <strain evidence="2 3">NAP PRIS-MGV</strain>
    </source>
</reference>
<dbReference type="EMBL" id="PUIB01000019">
    <property type="protein sequence ID" value="PQO31651.1"/>
    <property type="molecule type" value="Genomic_DNA"/>
</dbReference>
<dbReference type="Gene3D" id="3.55.50.30">
    <property type="match status" value="1"/>
</dbReference>
<comment type="caution">
    <text evidence="2">The sequence shown here is derived from an EMBL/GenBank/DDBJ whole genome shotgun (WGS) entry which is preliminary data.</text>
</comment>
<gene>
    <name evidence="2" type="ORF">C5Y98_19745</name>
</gene>
<dbReference type="AlphaFoldDB" id="A0A2S8FHH6"/>
<protein>
    <recommendedName>
        <fullName evidence="4">NolW-like domain-containing protein</fullName>
    </recommendedName>
</protein>
<evidence type="ECO:0000256" key="1">
    <source>
        <dbReference type="SAM" id="SignalP"/>
    </source>
</evidence>
<dbReference type="RefSeq" id="WP_105356753.1">
    <property type="nucleotide sequence ID" value="NZ_PUIB01000019.1"/>
</dbReference>
<evidence type="ECO:0008006" key="4">
    <source>
        <dbReference type="Google" id="ProtNLM"/>
    </source>
</evidence>
<feature type="chain" id="PRO_5015553348" description="NolW-like domain-containing protein" evidence="1">
    <location>
        <begin position="20"/>
        <end position="252"/>
    </location>
</feature>
<proteinExistence type="predicted"/>
<accession>A0A2S8FHH6</accession>
<keyword evidence="1" id="KW-0732">Signal</keyword>
<name>A0A2S8FHH6_9BACT</name>
<sequence>MRVGLVIALILGTVSIAEAQIAPNPFGPARPPEPMAEQETPTKVLPVAHAPAPALDPFGGPSEPRQRVESPKVIWIGPTAQADQKIREKMTAETKIQFINTPLEEITGYLHHLHGINVVISPKVWKQVGPEGNFAISINIEGIRLDSALDFMLDGFDLDWYIQGEMVVITTAEDAKSRMSLRAYSLRNLDGEKLVELLETTIAPDSWKANDGQGNLKVTPGNILTVWQNRRGHELVEATIDTFTQYHLEVSR</sequence>
<dbReference type="OrthoDB" id="291546at2"/>